<dbReference type="EMBL" id="CP031039">
    <property type="protein sequence ID" value="QDZ22078.1"/>
    <property type="molecule type" value="Genomic_DNA"/>
</dbReference>
<feature type="compositionally biased region" description="Low complexity" evidence="1">
    <location>
        <begin position="204"/>
        <end position="215"/>
    </location>
</feature>
<sequence>MWGGTYEDEETPSWAQPWAQATPEAAEEEDDLAAGAGRYEESGSRSPEACVIDMESGPSTSYSYDRPSRAANRYGSSHAYSPGTGSNQRSKRPFSLRLDSENGYEARRSTRSAVAGPPRARDVGGSRDSREEAFIPSAPTLAGAPPPPPAFEASQGHDLGLVPRVDAGRKQSTPPGVPFDAGQGGSAGARSSTPQRPRGEDTHVGAGASSAVPAVEHQRQKGKSIGLNPLQENATLRLLTYEACLRLCFMSGSAGGSQSGPRRSGSSISEGRYFLEDGFHILQTSFGVDKIVLQPLSKQHRKGSRALSGPNESQGRVGRQQEVSTSVHLNLMFTEMKQLGGKKKGQGDSAVSAAGKAAGTSGGQKFLHSLGKKLRPSGKGKSLYCHVRLSSKVDEEYQITKVGSQNLVSLEIFSSDGSGSQDAGQNRYSAEDVLEIVVKNKQDVSIGYASMAISSTIDTEVNGRTQIHNLPVRSQQGDIIGSLSMTTRVEKQVNRKKVEKGVEEDLKSQEMEFDANRGYDVLLQVALAANNFKQRHLLITKPWHFLLNKFASEYNISTTTCILQFLKWVVRAATPTSECMDILCQLLPRIMKEKHQADLPIAEQNMLSQILQNVEELLAKSFQCIKSLSEKESNGVLTGYQIVPKDLFPSPVIPKVLYLYSQMHDLLAPSSQKKLIMHLQAAASLRFGRIKRDAIDSCSGEQRVVGEGIDYLAASKIFDALRVELEYDQILHHSEVLPAFVNFPEVSNEVYAEKLYEHLRELLVTNPPTDFSDALDSLFRSASLYETSQSKFSLSSPKDKSVFVLFSDHVETWICRDCTWLCAKLTQKEISQEIMDIERALSNHHFSDHADSHLPHQSYQLYMIPLFKKSGGVFDKIQAFLNKYSGIVKRWPDWVPVLETSCCKILRSLLYSLNDASAAAVKQSHAHDHQRKHSITSPGKMFGYKKPNHFTSRLLIPDAVLLNAQRQMLSFIPKLRSSVSVLSSGVPTQKDTFKNGTIFRHVEEEVRTSYAQTTQKFVLSLSEAPCHRLKKILKEQSKAKLNDCEDSVRDLLKPYLTLIEAVLADHRVMLTPKVWRDLCRGMWDLAAAEVLKFVERIHNDKENATRGGFHVRVMTSEVSSILESFFQQGLHQVLGSDVHERDLQTPFSAKRLRERICGGNPSLSASDSFSVY</sequence>
<feature type="compositionally biased region" description="Acidic residues" evidence="1">
    <location>
        <begin position="1"/>
        <end position="11"/>
    </location>
</feature>
<proteinExistence type="predicted"/>
<dbReference type="Proteomes" id="UP000316726">
    <property type="component" value="Chromosome 6"/>
</dbReference>
<name>A0A5B8MN48_9CHLO</name>
<dbReference type="AlphaFoldDB" id="A0A5B8MN48"/>
<feature type="compositionally biased region" description="Polar residues" evidence="1">
    <location>
        <begin position="74"/>
        <end position="88"/>
    </location>
</feature>
<organism evidence="2 3">
    <name type="scientific">Chloropicon primus</name>
    <dbReference type="NCBI Taxonomy" id="1764295"/>
    <lineage>
        <taxon>Eukaryota</taxon>
        <taxon>Viridiplantae</taxon>
        <taxon>Chlorophyta</taxon>
        <taxon>Chloropicophyceae</taxon>
        <taxon>Chloropicales</taxon>
        <taxon>Chloropicaceae</taxon>
        <taxon>Chloropicon</taxon>
    </lineage>
</organism>
<dbReference type="STRING" id="1764295.A0A5B8MN48"/>
<dbReference type="OrthoDB" id="1896158at2759"/>
<dbReference type="PANTHER" id="PTHR31110:SF2">
    <property type="entry name" value="PESTICIDAL CRYSTAL CRY8BA PROTEIN"/>
    <property type="match status" value="1"/>
</dbReference>
<feature type="compositionally biased region" description="Low complexity" evidence="1">
    <location>
        <begin position="347"/>
        <end position="359"/>
    </location>
</feature>
<feature type="region of interest" description="Disordered" evidence="1">
    <location>
        <begin position="342"/>
        <end position="363"/>
    </location>
</feature>
<feature type="region of interest" description="Disordered" evidence="1">
    <location>
        <begin position="299"/>
        <end position="322"/>
    </location>
</feature>
<accession>A0A5B8MN48</accession>
<dbReference type="PANTHER" id="PTHR31110">
    <property type="entry name" value="PESTICIDAL CRYSTAL CRY8BA PROTEIN"/>
    <property type="match status" value="1"/>
</dbReference>
<feature type="region of interest" description="Disordered" evidence="1">
    <location>
        <begin position="1"/>
        <end position="226"/>
    </location>
</feature>
<reference evidence="2 3" key="1">
    <citation type="submission" date="2018-07" db="EMBL/GenBank/DDBJ databases">
        <title>The complete nuclear genome of the prasinophyte Chloropicon primus (CCMP1205).</title>
        <authorList>
            <person name="Pombert J.-F."/>
            <person name="Otis C."/>
            <person name="Turmel M."/>
            <person name="Lemieux C."/>
        </authorList>
    </citation>
    <scope>NUCLEOTIDE SEQUENCE [LARGE SCALE GENOMIC DNA]</scope>
    <source>
        <strain evidence="2 3">CCMP1205</strain>
    </source>
</reference>
<feature type="compositionally biased region" description="Basic and acidic residues" evidence="1">
    <location>
        <begin position="98"/>
        <end position="108"/>
    </location>
</feature>
<evidence type="ECO:0000313" key="2">
    <source>
        <dbReference type="EMBL" id="QDZ22078.1"/>
    </source>
</evidence>
<gene>
    <name evidence="2" type="ORF">A3770_06p45960</name>
</gene>
<keyword evidence="3" id="KW-1185">Reference proteome</keyword>
<protein>
    <submittedName>
        <fullName evidence="2">Uncharacterized protein</fullName>
    </submittedName>
</protein>
<feature type="compositionally biased region" description="Low complexity" evidence="1">
    <location>
        <begin position="14"/>
        <end position="24"/>
    </location>
</feature>
<feature type="compositionally biased region" description="Basic and acidic residues" evidence="1">
    <location>
        <begin position="119"/>
        <end position="133"/>
    </location>
</feature>
<evidence type="ECO:0000256" key="1">
    <source>
        <dbReference type="SAM" id="MobiDB-lite"/>
    </source>
</evidence>
<evidence type="ECO:0000313" key="3">
    <source>
        <dbReference type="Proteomes" id="UP000316726"/>
    </source>
</evidence>